<keyword evidence="1" id="KW-1133">Transmembrane helix</keyword>
<accession>A0A5B9FTP6</accession>
<dbReference type="KEGG" id="fak:FUA48_08395"/>
<dbReference type="Proteomes" id="UP000321222">
    <property type="component" value="Chromosome"/>
</dbReference>
<evidence type="ECO:0000313" key="2">
    <source>
        <dbReference type="EMBL" id="QEE49599.1"/>
    </source>
</evidence>
<evidence type="ECO:0000313" key="3">
    <source>
        <dbReference type="Proteomes" id="UP000321222"/>
    </source>
</evidence>
<dbReference type="RefSeq" id="WP_147583107.1">
    <property type="nucleotide sequence ID" value="NZ_CP042831.1"/>
</dbReference>
<name>A0A5B9FTP6_9FLAO</name>
<sequence>MKTKHIIITGIIVGVAGLAYAGYRRIQKLKAVFSAMNVYPSGLRNVKIGLSHFTFNLDLTIENPTKEDFSIYAGSFASVKRAIAYRNGHFLGMATLAINMVHIPALNTLELKNIPFEVSPENVLKNVITIEGFSLEQLTFVVVVEILGKEYYIES</sequence>
<organism evidence="2 3">
    <name type="scientific">Flavobacterium alkalisoli</name>
    <dbReference type="NCBI Taxonomy" id="2602769"/>
    <lineage>
        <taxon>Bacteria</taxon>
        <taxon>Pseudomonadati</taxon>
        <taxon>Bacteroidota</taxon>
        <taxon>Flavobacteriia</taxon>
        <taxon>Flavobacteriales</taxon>
        <taxon>Flavobacteriaceae</taxon>
        <taxon>Flavobacterium</taxon>
    </lineage>
</organism>
<evidence type="ECO:0008006" key="4">
    <source>
        <dbReference type="Google" id="ProtNLM"/>
    </source>
</evidence>
<reference evidence="2 3" key="1">
    <citation type="submission" date="2019-08" db="EMBL/GenBank/DDBJ databases">
        <title>Flavobacterium alkalisoli sp. nov., isolated from rhizosphere soil of Suaeda salsa.</title>
        <authorList>
            <person name="Sun J.-Q."/>
            <person name="Xu L."/>
        </authorList>
    </citation>
    <scope>NUCLEOTIDE SEQUENCE [LARGE SCALE GENOMIC DNA]</scope>
    <source>
        <strain evidence="2 3">XS-5</strain>
    </source>
</reference>
<dbReference type="OrthoDB" id="1349954at2"/>
<keyword evidence="1" id="KW-0472">Membrane</keyword>
<protein>
    <recommendedName>
        <fullName evidence="4">Late embryogenesis abundant protein LEA-2 subgroup domain-containing protein</fullName>
    </recommendedName>
</protein>
<evidence type="ECO:0000256" key="1">
    <source>
        <dbReference type="SAM" id="Phobius"/>
    </source>
</evidence>
<dbReference type="AlphaFoldDB" id="A0A5B9FTP6"/>
<feature type="transmembrane region" description="Helical" evidence="1">
    <location>
        <begin position="6"/>
        <end position="23"/>
    </location>
</feature>
<keyword evidence="1" id="KW-0812">Transmembrane</keyword>
<gene>
    <name evidence="2" type="ORF">FUA48_08395</name>
</gene>
<proteinExistence type="predicted"/>
<keyword evidence="3" id="KW-1185">Reference proteome</keyword>
<dbReference type="EMBL" id="CP042831">
    <property type="protein sequence ID" value="QEE49599.1"/>
    <property type="molecule type" value="Genomic_DNA"/>
</dbReference>